<keyword evidence="1" id="KW-0472">Membrane</keyword>
<keyword evidence="1" id="KW-1133">Transmembrane helix</keyword>
<dbReference type="STRING" id="1434232.MAIT1_02702"/>
<protein>
    <submittedName>
        <fullName evidence="2">Uncharacterized protein</fullName>
    </submittedName>
</protein>
<evidence type="ECO:0000313" key="3">
    <source>
        <dbReference type="Proteomes" id="UP000194003"/>
    </source>
</evidence>
<proteinExistence type="predicted"/>
<reference evidence="2 3" key="1">
    <citation type="journal article" date="2016" name="BMC Genomics">
        <title>Combined genomic and structural analyses of a cultured magnetotactic bacterium reveals its niche adaptation to a dynamic environment.</title>
        <authorList>
            <person name="Araujo A.C."/>
            <person name="Morillo V."/>
            <person name="Cypriano J."/>
            <person name="Teixeira L.C."/>
            <person name="Leao P."/>
            <person name="Lyra S."/>
            <person name="Almeida L.G."/>
            <person name="Bazylinski D.A."/>
            <person name="Vasconcellos A.T."/>
            <person name="Abreu F."/>
            <person name="Lins U."/>
        </authorList>
    </citation>
    <scope>NUCLEOTIDE SEQUENCE [LARGE SCALE GENOMIC DNA]</scope>
    <source>
        <strain evidence="2 3">IT-1</strain>
    </source>
</reference>
<sequence length="70" mass="7579">MRLEPMKHQRLFPFIAALLAITAVLSLSGWALLNWLGQSPELAQTLAAVGGYSLFGAFVGGFLTLAFMPR</sequence>
<comment type="caution">
    <text evidence="2">The sequence shown here is derived from an EMBL/GenBank/DDBJ whole genome shotgun (WGS) entry which is preliminary data.</text>
</comment>
<dbReference type="EMBL" id="LVJN01000020">
    <property type="protein sequence ID" value="OSM02541.1"/>
    <property type="molecule type" value="Genomic_DNA"/>
</dbReference>
<keyword evidence="1" id="KW-0812">Transmembrane</keyword>
<dbReference type="Proteomes" id="UP000194003">
    <property type="component" value="Unassembled WGS sequence"/>
</dbReference>
<keyword evidence="3" id="KW-1185">Reference proteome</keyword>
<dbReference type="AlphaFoldDB" id="A0A1Y2K3E6"/>
<feature type="transmembrane region" description="Helical" evidence="1">
    <location>
        <begin position="45"/>
        <end position="68"/>
    </location>
</feature>
<accession>A0A1Y2K3E6</accession>
<evidence type="ECO:0000313" key="2">
    <source>
        <dbReference type="EMBL" id="OSM02541.1"/>
    </source>
</evidence>
<feature type="transmembrane region" description="Helical" evidence="1">
    <location>
        <begin position="12"/>
        <end position="33"/>
    </location>
</feature>
<evidence type="ECO:0000256" key="1">
    <source>
        <dbReference type="SAM" id="Phobius"/>
    </source>
</evidence>
<organism evidence="2 3">
    <name type="scientific">Magnetofaba australis IT-1</name>
    <dbReference type="NCBI Taxonomy" id="1434232"/>
    <lineage>
        <taxon>Bacteria</taxon>
        <taxon>Pseudomonadati</taxon>
        <taxon>Pseudomonadota</taxon>
        <taxon>Magnetococcia</taxon>
        <taxon>Magnetococcales</taxon>
        <taxon>Magnetococcaceae</taxon>
        <taxon>Magnetofaba</taxon>
    </lineage>
</organism>
<name>A0A1Y2K3E6_9PROT</name>
<gene>
    <name evidence="2" type="ORF">MAIT1_02702</name>
</gene>